<dbReference type="AlphaFoldDB" id="A0AAE0EU58"/>
<evidence type="ECO:0000256" key="3">
    <source>
        <dbReference type="ARBA" id="ARBA00022737"/>
    </source>
</evidence>
<proteinExistence type="inferred from homology"/>
<dbReference type="GO" id="GO:0140359">
    <property type="term" value="F:ABC-type transporter activity"/>
    <property type="evidence" value="ECO:0007669"/>
    <property type="project" value="InterPro"/>
</dbReference>
<keyword evidence="3" id="KW-0677">Repeat</keyword>
<dbReference type="PROSITE" id="PS50893">
    <property type="entry name" value="ABC_TRANSPORTER_2"/>
    <property type="match status" value="1"/>
</dbReference>
<organism evidence="5 6">
    <name type="scientific">Cymbomonas tetramitiformis</name>
    <dbReference type="NCBI Taxonomy" id="36881"/>
    <lineage>
        <taxon>Eukaryota</taxon>
        <taxon>Viridiplantae</taxon>
        <taxon>Chlorophyta</taxon>
        <taxon>Pyramimonadophyceae</taxon>
        <taxon>Pyramimonadales</taxon>
        <taxon>Pyramimonadaceae</taxon>
        <taxon>Cymbomonas</taxon>
    </lineage>
</organism>
<dbReference type="Pfam" id="PF00005">
    <property type="entry name" value="ABC_tran"/>
    <property type="match status" value="1"/>
</dbReference>
<evidence type="ECO:0000256" key="1">
    <source>
        <dbReference type="ARBA" id="ARBA00008526"/>
    </source>
</evidence>
<sequence length="323" mass="35303">MLLGDPSECVAGMGWRAVGAGLRAWGLPGLHELGVYRGSELVSPGLRSLGFIGAPSLGLYRGVGDTLTLSGYDVVDQRNQVFRTLGVCPQFDCCWSEMTVEEHLLLYARVRGCPLAEQRVRARQVAELVELDGDAFTQRACQLSGGMRRRLSIGISLVGNPGVLILDEPTTGLDPETRQQIWRVVDKAKSGRAIILTTHSMEEADALSTRIGIVAGGKLLCIGTQQSLKNEFGEGLQLKLGLESDADLDRLHEFIRSKINSSADVVYNVGKTCIYKLLRDTSVATVFRVMEAESAEMRVSEWSLTQTSLEQVFINVVTSRQES</sequence>
<dbReference type="EMBL" id="LGRX02033559">
    <property type="protein sequence ID" value="KAK3240756.1"/>
    <property type="molecule type" value="Genomic_DNA"/>
</dbReference>
<dbReference type="PANTHER" id="PTHR19229">
    <property type="entry name" value="ATP-BINDING CASSETTE TRANSPORTER SUBFAMILY A ABCA"/>
    <property type="match status" value="1"/>
</dbReference>
<protein>
    <recommendedName>
        <fullName evidence="4">ABC transporter domain-containing protein</fullName>
    </recommendedName>
</protein>
<keyword evidence="6" id="KW-1185">Reference proteome</keyword>
<gene>
    <name evidence="5" type="ORF">CYMTET_49431</name>
</gene>
<dbReference type="GO" id="GO:0005524">
    <property type="term" value="F:ATP binding"/>
    <property type="evidence" value="ECO:0007669"/>
    <property type="project" value="InterPro"/>
</dbReference>
<feature type="domain" description="ABC transporter" evidence="4">
    <location>
        <begin position="15"/>
        <end position="241"/>
    </location>
</feature>
<reference evidence="5 6" key="1">
    <citation type="journal article" date="2015" name="Genome Biol. Evol.">
        <title>Comparative Genomics of a Bacterivorous Green Alga Reveals Evolutionary Causalities and Consequences of Phago-Mixotrophic Mode of Nutrition.</title>
        <authorList>
            <person name="Burns J.A."/>
            <person name="Paasch A."/>
            <person name="Narechania A."/>
            <person name="Kim E."/>
        </authorList>
    </citation>
    <scope>NUCLEOTIDE SEQUENCE [LARGE SCALE GENOMIC DNA]</scope>
    <source>
        <strain evidence="5 6">PLY_AMNH</strain>
    </source>
</reference>
<dbReference type="SUPFAM" id="SSF52540">
    <property type="entry name" value="P-loop containing nucleoside triphosphate hydrolases"/>
    <property type="match status" value="1"/>
</dbReference>
<keyword evidence="2" id="KW-0813">Transport</keyword>
<accession>A0AAE0EU58</accession>
<dbReference type="GO" id="GO:0016887">
    <property type="term" value="F:ATP hydrolysis activity"/>
    <property type="evidence" value="ECO:0007669"/>
    <property type="project" value="InterPro"/>
</dbReference>
<dbReference type="PANTHER" id="PTHR19229:SF36">
    <property type="entry name" value="ATP-BINDING CASSETTE SUB-FAMILY A MEMBER 2"/>
    <property type="match status" value="1"/>
</dbReference>
<evidence type="ECO:0000256" key="2">
    <source>
        <dbReference type="ARBA" id="ARBA00022448"/>
    </source>
</evidence>
<dbReference type="GO" id="GO:0005319">
    <property type="term" value="F:lipid transporter activity"/>
    <property type="evidence" value="ECO:0007669"/>
    <property type="project" value="TreeGrafter"/>
</dbReference>
<comment type="caution">
    <text evidence="5">The sequence shown here is derived from an EMBL/GenBank/DDBJ whole genome shotgun (WGS) entry which is preliminary data.</text>
</comment>
<dbReference type="InterPro" id="IPR026082">
    <property type="entry name" value="ABCA"/>
</dbReference>
<evidence type="ECO:0000259" key="4">
    <source>
        <dbReference type="PROSITE" id="PS50893"/>
    </source>
</evidence>
<dbReference type="Proteomes" id="UP001190700">
    <property type="component" value="Unassembled WGS sequence"/>
</dbReference>
<comment type="similarity">
    <text evidence="1">Belongs to the ABC transporter superfamily. ABCA family. CPR flippase (TC 3.A.1.211) subfamily.</text>
</comment>
<name>A0AAE0EU58_9CHLO</name>
<evidence type="ECO:0000313" key="6">
    <source>
        <dbReference type="Proteomes" id="UP001190700"/>
    </source>
</evidence>
<dbReference type="PROSITE" id="PS00211">
    <property type="entry name" value="ABC_TRANSPORTER_1"/>
    <property type="match status" value="1"/>
</dbReference>
<evidence type="ECO:0000313" key="5">
    <source>
        <dbReference type="EMBL" id="KAK3240756.1"/>
    </source>
</evidence>
<dbReference type="CDD" id="cd03263">
    <property type="entry name" value="ABC_subfamily_A"/>
    <property type="match status" value="1"/>
</dbReference>
<dbReference type="GO" id="GO:0016020">
    <property type="term" value="C:membrane"/>
    <property type="evidence" value="ECO:0007669"/>
    <property type="project" value="InterPro"/>
</dbReference>
<dbReference type="Gene3D" id="3.40.50.300">
    <property type="entry name" value="P-loop containing nucleotide triphosphate hydrolases"/>
    <property type="match status" value="1"/>
</dbReference>
<dbReference type="InterPro" id="IPR003439">
    <property type="entry name" value="ABC_transporter-like_ATP-bd"/>
</dbReference>
<dbReference type="InterPro" id="IPR017871">
    <property type="entry name" value="ABC_transporter-like_CS"/>
</dbReference>
<dbReference type="InterPro" id="IPR027417">
    <property type="entry name" value="P-loop_NTPase"/>
</dbReference>